<dbReference type="InterPro" id="IPR011333">
    <property type="entry name" value="SKP1/BTB/POZ_sf"/>
</dbReference>
<dbReference type="AlphaFoldDB" id="A0AA88KPD8"/>
<dbReference type="CDD" id="cd18186">
    <property type="entry name" value="BTB_POZ_ZBTB_KLHL-like"/>
    <property type="match status" value="1"/>
</dbReference>
<dbReference type="EMBL" id="PYSW02000020">
    <property type="protein sequence ID" value="KAG2383631.1"/>
    <property type="molecule type" value="Genomic_DNA"/>
</dbReference>
<dbReference type="PROSITE" id="PS50097">
    <property type="entry name" value="BTB"/>
    <property type="match status" value="1"/>
</dbReference>
<protein>
    <recommendedName>
        <fullName evidence="1">BTB domain-containing protein</fullName>
    </recommendedName>
</protein>
<dbReference type="InterPro" id="IPR000210">
    <property type="entry name" value="BTB/POZ_dom"/>
</dbReference>
<dbReference type="SUPFAM" id="SSF54695">
    <property type="entry name" value="POZ domain"/>
    <property type="match status" value="1"/>
</dbReference>
<accession>A0AA88KPD8</accession>
<dbReference type="RefSeq" id="XP_044549310.1">
    <property type="nucleotide sequence ID" value="XM_044693927.1"/>
</dbReference>
<dbReference type="SMART" id="SM00225">
    <property type="entry name" value="BTB"/>
    <property type="match status" value="1"/>
</dbReference>
<dbReference type="CDD" id="cd14733">
    <property type="entry name" value="BACK"/>
    <property type="match status" value="1"/>
</dbReference>
<comment type="caution">
    <text evidence="2">The sequence shown here is derived from an EMBL/GenBank/DDBJ whole genome shotgun (WGS) entry which is preliminary data.</text>
</comment>
<name>A0AA88KPD8_NAELO</name>
<evidence type="ECO:0000259" key="1">
    <source>
        <dbReference type="PROSITE" id="PS50097"/>
    </source>
</evidence>
<sequence length="455" mass="52907">MPHQSDSLRFLSSVTRYTMSKSNVGEAYFNWITTQKERDSDLIIRYFSKDENGYLEEQHILCNRLILQGNPTFSRILSVQAIRENRIEMTSESDTPIIHPKTYLDIQAHTGFEDIPFNILLACVQFLYSNAFESKLVTTEKDALDLYDYANKFKLKLLCELLCNCPTSTSFEMSAEEQEFLNTREDFEMYNSGEDNKLGDIGIVRIVAPDLYSKIKVERARYINSINAAQVESPEEPPHDEMILNTEDLSNEEVMDDEFLNNLDEYGNHSDWIHDKKIQIPEDEQIEWKCIFAHKGILTNRSDFFSSMFEMNFVENRNNEIRINDTSIQTIEAIIYWMYTGKFPNVQSENAIELFVASCQFNLAPLKDWSRLFIQKYIDFDNVVTILEMAEVLGDVDLKSCCVCFMANRFDIISKDPNFTQLPFNLQLDVKALNNKIKIKSRKKKSPQPPSKPLR</sequence>
<evidence type="ECO:0000313" key="2">
    <source>
        <dbReference type="EMBL" id="KAG2383631.1"/>
    </source>
</evidence>
<dbReference type="Gene3D" id="3.30.710.10">
    <property type="entry name" value="Potassium Channel Kv1.1, Chain A"/>
    <property type="match status" value="1"/>
</dbReference>
<dbReference type="Proteomes" id="UP000816034">
    <property type="component" value="Unassembled WGS sequence"/>
</dbReference>
<dbReference type="PANTHER" id="PTHR24413">
    <property type="entry name" value="SPECKLE-TYPE POZ PROTEIN"/>
    <property type="match status" value="1"/>
</dbReference>
<organism evidence="2 3">
    <name type="scientific">Naegleria lovaniensis</name>
    <name type="common">Amoeba</name>
    <dbReference type="NCBI Taxonomy" id="51637"/>
    <lineage>
        <taxon>Eukaryota</taxon>
        <taxon>Discoba</taxon>
        <taxon>Heterolobosea</taxon>
        <taxon>Tetramitia</taxon>
        <taxon>Eutetramitia</taxon>
        <taxon>Vahlkampfiidae</taxon>
        <taxon>Naegleria</taxon>
    </lineage>
</organism>
<gene>
    <name evidence="2" type="ORF">C9374_004302</name>
</gene>
<dbReference type="Pfam" id="PF00651">
    <property type="entry name" value="BTB"/>
    <property type="match status" value="1"/>
</dbReference>
<dbReference type="GeneID" id="68096757"/>
<feature type="domain" description="BTB" evidence="1">
    <location>
        <begin position="274"/>
        <end position="347"/>
    </location>
</feature>
<evidence type="ECO:0000313" key="3">
    <source>
        <dbReference type="Proteomes" id="UP000816034"/>
    </source>
</evidence>
<keyword evidence="3" id="KW-1185">Reference proteome</keyword>
<proteinExistence type="predicted"/>
<reference evidence="2 3" key="1">
    <citation type="journal article" date="2018" name="BMC Genomics">
        <title>The genome of Naegleria lovaniensis, the basis for a comparative approach to unravel pathogenicity factors of the human pathogenic amoeba N. fowleri.</title>
        <authorList>
            <person name="Liechti N."/>
            <person name="Schurch N."/>
            <person name="Bruggmann R."/>
            <person name="Wittwer M."/>
        </authorList>
    </citation>
    <scope>NUCLEOTIDE SEQUENCE [LARGE SCALE GENOMIC DNA]</scope>
    <source>
        <strain evidence="2 3">ATCC 30569</strain>
    </source>
</reference>